<feature type="compositionally biased region" description="Acidic residues" evidence="11">
    <location>
        <begin position="1091"/>
        <end position="1101"/>
    </location>
</feature>
<comment type="subcellular location">
    <subcellularLocation>
        <location evidence="1">Nucleus</location>
    </subcellularLocation>
</comment>
<dbReference type="PROSITE" id="PS50157">
    <property type="entry name" value="ZINC_FINGER_C2H2_2"/>
    <property type="match status" value="17"/>
</dbReference>
<keyword evidence="6" id="KW-0805">Transcription regulation</keyword>
<name>A0ABM0MDK7_SACKO</name>
<evidence type="ECO:0000256" key="11">
    <source>
        <dbReference type="SAM" id="MobiDB-lite"/>
    </source>
</evidence>
<organism evidence="13 14">
    <name type="scientific">Saccoglossus kowalevskii</name>
    <name type="common">Acorn worm</name>
    <dbReference type="NCBI Taxonomy" id="10224"/>
    <lineage>
        <taxon>Eukaryota</taxon>
        <taxon>Metazoa</taxon>
        <taxon>Hemichordata</taxon>
        <taxon>Enteropneusta</taxon>
        <taxon>Harrimaniidae</taxon>
        <taxon>Saccoglossus</taxon>
    </lineage>
</organism>
<dbReference type="Gene3D" id="3.30.160.60">
    <property type="entry name" value="Classic Zinc Finger"/>
    <property type="match status" value="15"/>
</dbReference>
<feature type="domain" description="C2H2-type" evidence="12">
    <location>
        <begin position="487"/>
        <end position="514"/>
    </location>
</feature>
<feature type="domain" description="C2H2-type" evidence="12">
    <location>
        <begin position="591"/>
        <end position="618"/>
    </location>
</feature>
<feature type="domain" description="C2H2-type" evidence="12">
    <location>
        <begin position="431"/>
        <end position="458"/>
    </location>
</feature>
<feature type="region of interest" description="Disordered" evidence="11">
    <location>
        <begin position="975"/>
        <end position="1010"/>
    </location>
</feature>
<evidence type="ECO:0000256" key="8">
    <source>
        <dbReference type="ARBA" id="ARBA00023163"/>
    </source>
</evidence>
<evidence type="ECO:0000256" key="2">
    <source>
        <dbReference type="ARBA" id="ARBA00022723"/>
    </source>
</evidence>
<dbReference type="SMART" id="SM00355">
    <property type="entry name" value="ZnF_C2H2"/>
    <property type="match status" value="21"/>
</dbReference>
<evidence type="ECO:0000256" key="7">
    <source>
        <dbReference type="ARBA" id="ARBA00023125"/>
    </source>
</evidence>
<evidence type="ECO:0000256" key="3">
    <source>
        <dbReference type="ARBA" id="ARBA00022737"/>
    </source>
</evidence>
<dbReference type="SUPFAM" id="SSF57667">
    <property type="entry name" value="beta-beta-alpha zinc fingers"/>
    <property type="match status" value="10"/>
</dbReference>
<evidence type="ECO:0000256" key="6">
    <source>
        <dbReference type="ARBA" id="ARBA00023015"/>
    </source>
</evidence>
<feature type="domain" description="C2H2-type" evidence="12">
    <location>
        <begin position="88"/>
        <end position="116"/>
    </location>
</feature>
<keyword evidence="9" id="KW-0539">Nucleus</keyword>
<feature type="domain" description="C2H2-type" evidence="12">
    <location>
        <begin position="345"/>
        <end position="372"/>
    </location>
</feature>
<gene>
    <name evidence="14" type="primary">LOC102806409</name>
</gene>
<dbReference type="InterPro" id="IPR036236">
    <property type="entry name" value="Znf_C2H2_sf"/>
</dbReference>
<dbReference type="PROSITE" id="PS00028">
    <property type="entry name" value="ZINC_FINGER_C2H2_1"/>
    <property type="match status" value="17"/>
</dbReference>
<feature type="compositionally biased region" description="Basic and acidic residues" evidence="11">
    <location>
        <begin position="975"/>
        <end position="1004"/>
    </location>
</feature>
<feature type="domain" description="C2H2-type" evidence="12">
    <location>
        <begin position="515"/>
        <end position="542"/>
    </location>
</feature>
<accession>A0ABM0MDK7</accession>
<sequence>MSRYGKNEKKRVICPVCQKTFSNDHSLARHHLIHTGEKPFACPYCDLRFTQKCNMKQHCLKLHHGKQKAKKKSNQRLKTGNLNSEKAYTCEHCLKAFTRKHSLGRHMKCIHTKSQDKPYQCEKCSKLFTQKRNLARHIRSMHTKFHNEVSTNQNKSEDGISSLKHGVSVYTEKPIKGNNLINEKPYSCKQCLKSFSRKRYLCKHEKLVHQKHATFRDDRPSFSRKRYSYKNEKRVHKKPAPSQGGRSSVCIKTTNWVGYADKKTGMMQYKCKHCSETFKQEISVKRHSLVHFKEKDVPFKCDICKSLFLFKSDYERHMRHHPNVERNQQGENLKNMVPRKKTNQYNCRVCSKSFIDMKSLFVHSKKHGSLKKSKYACKKCNRSFKLKTSLLAHSLVHRSKNPNHCKKCEKTFTSKNHLKRHAMLHTGERPYQCDHCGKKFIENCQLTKHLQQHTKERPHKCDHCHQTFTCNSDLTVHVRIHTGEKPYKCHHCPKEYGTPCLLTSHLQLHTVERPYKCVYCQQTCTCSGDLEVHMKTHAKNSRGKLKGKRSSVNSKVCSQEKLYKCRHCNKVYTQRRDMILHRRTHLGECVYKCHQCEKVYTQKGHLNRHSVIHKQKRLYKCKHCGKTCRSSDLCAVHMITCAKKLEEDHGGKQSNINEECKKTTLAQSTSAKSEISSKKSLPSQSVFNCKHCGKSCTSNHSLNRHLHNVHKQISIENPSPVALQNPIYCGFCEFTTHFIIEMTNHYNKKHSARTVKRKLNTEKLENISQGLVENLNKKDGSVEESQKIICHFCEFSSDSPQALAHHLNEKHFTHNGSEKDLSQDLDEQQDQNNVHINDDGTDEAAPVEDTLVDNIQNISSSNQVRPPQKVIYCSFCQFSTDSAPSLAHHFNEQHSSYDVGYKGIRGSVTDEAVNVGEDVFESVVELSETGNKGESDEEEGIEESSMEEGYHSDMHVSDETFEILHLQPDNIIEDNKSMNDSEVEHSSDGEDDIEKTSMEEKHLSEMSTRTTSDNVHAIDHSHLGNVNEQIPVVEDDMQLNNAKMKHSSDGEEGIEETSMEEKHLSEISPSTTSDKVHAFDHSHLGNVNEQVPDENDANAQL</sequence>
<feature type="domain" description="C2H2-type" evidence="12">
    <location>
        <begin position="403"/>
        <end position="430"/>
    </location>
</feature>
<feature type="domain" description="C2H2-type" evidence="12">
    <location>
        <begin position="40"/>
        <end position="68"/>
    </location>
</feature>
<proteinExistence type="predicted"/>
<feature type="domain" description="C2H2-type" evidence="12">
    <location>
        <begin position="186"/>
        <end position="214"/>
    </location>
</feature>
<reference evidence="14" key="1">
    <citation type="submission" date="2025-08" db="UniProtKB">
        <authorList>
            <consortium name="RefSeq"/>
        </authorList>
    </citation>
    <scope>IDENTIFICATION</scope>
    <source>
        <tissue evidence="14">Testes</tissue>
    </source>
</reference>
<evidence type="ECO:0000256" key="1">
    <source>
        <dbReference type="ARBA" id="ARBA00004123"/>
    </source>
</evidence>
<feature type="domain" description="C2H2-type" evidence="12">
    <location>
        <begin position="459"/>
        <end position="486"/>
    </location>
</feature>
<evidence type="ECO:0000256" key="4">
    <source>
        <dbReference type="ARBA" id="ARBA00022771"/>
    </source>
</evidence>
<dbReference type="Proteomes" id="UP000694865">
    <property type="component" value="Unplaced"/>
</dbReference>
<keyword evidence="7" id="KW-0238">DNA-binding</keyword>
<dbReference type="PANTHER" id="PTHR24384:SF189">
    <property type="entry name" value="C2H2-TYPE DOMAIN-CONTAINING PROTEIN-RELATED"/>
    <property type="match status" value="1"/>
</dbReference>
<dbReference type="GeneID" id="102806409"/>
<feature type="domain" description="C2H2-type" evidence="12">
    <location>
        <begin position="299"/>
        <end position="326"/>
    </location>
</feature>
<keyword evidence="2" id="KW-0479">Metal-binding</keyword>
<dbReference type="InterPro" id="IPR050752">
    <property type="entry name" value="C2H2-ZF_domain"/>
</dbReference>
<keyword evidence="13" id="KW-1185">Reference proteome</keyword>
<evidence type="ECO:0000256" key="10">
    <source>
        <dbReference type="PROSITE-ProRule" id="PRU00042"/>
    </source>
</evidence>
<feature type="domain" description="C2H2-type" evidence="12">
    <location>
        <begin position="119"/>
        <end position="143"/>
    </location>
</feature>
<keyword evidence="4 10" id="KW-0863">Zinc-finger</keyword>
<evidence type="ECO:0000313" key="13">
    <source>
        <dbReference type="Proteomes" id="UP000694865"/>
    </source>
</evidence>
<dbReference type="RefSeq" id="XP_006818098.1">
    <property type="nucleotide sequence ID" value="XM_006818035.1"/>
</dbReference>
<feature type="compositionally biased region" description="Basic and acidic residues" evidence="11">
    <location>
        <begin position="1074"/>
        <end position="1083"/>
    </location>
</feature>
<keyword evidence="3" id="KW-0677">Repeat</keyword>
<feature type="domain" description="C2H2-type" evidence="12">
    <location>
        <begin position="375"/>
        <end position="402"/>
    </location>
</feature>
<keyword evidence="8" id="KW-0804">Transcription</keyword>
<feature type="region of interest" description="Disordered" evidence="11">
    <location>
        <begin position="1043"/>
        <end position="1101"/>
    </location>
</feature>
<evidence type="ECO:0000313" key="14">
    <source>
        <dbReference type="RefSeq" id="XP_006818098.1"/>
    </source>
</evidence>
<dbReference type="InterPro" id="IPR013087">
    <property type="entry name" value="Znf_C2H2_type"/>
</dbReference>
<dbReference type="PANTHER" id="PTHR24384">
    <property type="entry name" value="FINGER PUTATIVE TRANSCRIPTION FACTOR FAMILY-RELATED"/>
    <property type="match status" value="1"/>
</dbReference>
<feature type="domain" description="C2H2-type" evidence="12">
    <location>
        <begin position="563"/>
        <end position="588"/>
    </location>
</feature>
<feature type="domain" description="C2H2-type" evidence="12">
    <location>
        <begin position="687"/>
        <end position="710"/>
    </location>
</feature>
<feature type="domain" description="C2H2-type" evidence="12">
    <location>
        <begin position="12"/>
        <end position="39"/>
    </location>
</feature>
<evidence type="ECO:0000256" key="5">
    <source>
        <dbReference type="ARBA" id="ARBA00022833"/>
    </source>
</evidence>
<protein>
    <submittedName>
        <fullName evidence="14">Zinc finger protein 91-like</fullName>
    </submittedName>
</protein>
<feature type="domain" description="C2H2-type" evidence="12">
    <location>
        <begin position="269"/>
        <end position="296"/>
    </location>
</feature>
<evidence type="ECO:0000256" key="9">
    <source>
        <dbReference type="ARBA" id="ARBA00023242"/>
    </source>
</evidence>
<dbReference type="Pfam" id="PF00096">
    <property type="entry name" value="zf-C2H2"/>
    <property type="match status" value="6"/>
</dbReference>
<keyword evidence="5" id="KW-0862">Zinc</keyword>
<evidence type="ECO:0000259" key="12">
    <source>
        <dbReference type="PROSITE" id="PS50157"/>
    </source>
</evidence>